<feature type="active site" description="Nucleophile" evidence="2">
    <location>
        <position position="10"/>
    </location>
</feature>
<dbReference type="SUPFAM" id="SSF56784">
    <property type="entry name" value="HAD-like"/>
    <property type="match status" value="1"/>
</dbReference>
<reference evidence="3 4" key="1">
    <citation type="submission" date="2017-09" db="EMBL/GenBank/DDBJ databases">
        <title>Depth-based differentiation of microbial function through sediment-hosted aquifers and enrichment of novel symbionts in the deep terrestrial subsurface.</title>
        <authorList>
            <person name="Probst A.J."/>
            <person name="Ladd B."/>
            <person name="Jarett J.K."/>
            <person name="Geller-Mcgrath D.E."/>
            <person name="Sieber C.M."/>
            <person name="Emerson J.B."/>
            <person name="Anantharaman K."/>
            <person name="Thomas B.C."/>
            <person name="Malmstrom R."/>
            <person name="Stieglmeier M."/>
            <person name="Klingl A."/>
            <person name="Woyke T."/>
            <person name="Ryan C.M."/>
            <person name="Banfield J.F."/>
        </authorList>
    </citation>
    <scope>NUCLEOTIDE SEQUENCE [LARGE SCALE GENOMIC DNA]</scope>
    <source>
        <strain evidence="3">CG10_big_fil_rev_8_21_14_0_10_42_12</strain>
    </source>
</reference>
<evidence type="ECO:0008006" key="5">
    <source>
        <dbReference type="Google" id="ProtNLM"/>
    </source>
</evidence>
<dbReference type="InterPro" id="IPR036412">
    <property type="entry name" value="HAD-like_sf"/>
</dbReference>
<feature type="active site" description="Proton donor" evidence="2">
    <location>
        <position position="12"/>
    </location>
</feature>
<evidence type="ECO:0000256" key="1">
    <source>
        <dbReference type="ARBA" id="ARBA00009589"/>
    </source>
</evidence>
<dbReference type="GO" id="GO:0009264">
    <property type="term" value="P:deoxyribonucleotide catabolic process"/>
    <property type="evidence" value="ECO:0007669"/>
    <property type="project" value="InterPro"/>
</dbReference>
<evidence type="ECO:0000313" key="3">
    <source>
        <dbReference type="EMBL" id="PIR38766.1"/>
    </source>
</evidence>
<dbReference type="Proteomes" id="UP000231333">
    <property type="component" value="Unassembled WGS sequence"/>
</dbReference>
<proteinExistence type="inferred from homology"/>
<dbReference type="PANTHER" id="PTHR35134">
    <property type="entry name" value="NUCLEOTIDASE YQFW-RELATED"/>
    <property type="match status" value="1"/>
</dbReference>
<comment type="caution">
    <text evidence="3">The sequence shown here is derived from an EMBL/GenBank/DDBJ whole genome shotgun (WGS) entry which is preliminary data.</text>
</comment>
<comment type="similarity">
    <text evidence="1">Belongs to the 5'(3')-deoxyribonucleotidase family.</text>
</comment>
<dbReference type="InterPro" id="IPR023214">
    <property type="entry name" value="HAD_sf"/>
</dbReference>
<evidence type="ECO:0000256" key="2">
    <source>
        <dbReference type="PIRSR" id="PIRSR610708-1"/>
    </source>
</evidence>
<dbReference type="EMBL" id="PCXL01000008">
    <property type="protein sequence ID" value="PIR38766.1"/>
    <property type="molecule type" value="Genomic_DNA"/>
</dbReference>
<organism evidence="3 4">
    <name type="scientific">Candidatus Zambryskibacteria bacterium CG10_big_fil_rev_8_21_14_0_10_42_12</name>
    <dbReference type="NCBI Taxonomy" id="1975115"/>
    <lineage>
        <taxon>Bacteria</taxon>
        <taxon>Candidatus Zambryskiibacteriota</taxon>
    </lineage>
</organism>
<dbReference type="PANTHER" id="PTHR35134:SF2">
    <property type="entry name" value="NUCLEOTIDASE YQFW-RELATED"/>
    <property type="match status" value="1"/>
</dbReference>
<dbReference type="AlphaFoldDB" id="A0A2H0QXP6"/>
<dbReference type="Gene3D" id="3.40.50.1000">
    <property type="entry name" value="HAD superfamily/HAD-like"/>
    <property type="match status" value="1"/>
</dbReference>
<dbReference type="Pfam" id="PF06941">
    <property type="entry name" value="NT5C"/>
    <property type="match status" value="1"/>
</dbReference>
<evidence type="ECO:0000313" key="4">
    <source>
        <dbReference type="Proteomes" id="UP000231333"/>
    </source>
</evidence>
<dbReference type="GO" id="GO:0008253">
    <property type="term" value="F:5'-nucleotidase activity"/>
    <property type="evidence" value="ECO:0007669"/>
    <property type="project" value="InterPro"/>
</dbReference>
<dbReference type="InterPro" id="IPR010708">
    <property type="entry name" value="5'(3')-deoxyribonucleotidase"/>
</dbReference>
<sequence>MKNQKHIGLDFDDVIFDMCGSIVEYHNKNYGTNLTRDDMVSFEFSDVWKCSIPETQRRVWEFFDSPEHQVSEPVPDAIEHVKELLDNYKVTIVTARPETHMVPTKKWLENHVPELLPYMHFTNGFGGGVKREKGEVCKELGIDIFVEDAPIHIESVSKTVPQVYLFDMPWNKALVDLPKNVERVHSWADLREKLL</sequence>
<gene>
    <name evidence="3" type="ORF">COV34_00405</name>
</gene>
<dbReference type="InterPro" id="IPR052419">
    <property type="entry name" value="5_3-deoxyribonucleotidase-like"/>
</dbReference>
<name>A0A2H0QXP6_9BACT</name>
<protein>
    <recommendedName>
        <fullName evidence="5">Nucleotidase</fullName>
    </recommendedName>
</protein>
<accession>A0A2H0QXP6</accession>